<dbReference type="SMART" id="SM00220">
    <property type="entry name" value="S_TKc"/>
    <property type="match status" value="1"/>
</dbReference>
<dbReference type="RefSeq" id="WP_283762004.1">
    <property type="nucleotide sequence ID" value="NZ_JAQPOK010000063.1"/>
</dbReference>
<evidence type="ECO:0000256" key="2">
    <source>
        <dbReference type="ARBA" id="ARBA00012513"/>
    </source>
</evidence>
<feature type="domain" description="Protein kinase" evidence="9">
    <location>
        <begin position="23"/>
        <end position="293"/>
    </location>
</feature>
<keyword evidence="11" id="KW-1185">Reference proteome</keyword>
<protein>
    <recommendedName>
        <fullName evidence="2">non-specific serine/threonine protein kinase</fullName>
        <ecNumber evidence="2">2.7.11.1</ecNumber>
    </recommendedName>
</protein>
<evidence type="ECO:0000313" key="10">
    <source>
        <dbReference type="EMBL" id="MDJ1178692.1"/>
    </source>
</evidence>
<dbReference type="SUPFAM" id="SSF56112">
    <property type="entry name" value="Protein kinase-like (PK-like)"/>
    <property type="match status" value="1"/>
</dbReference>
<dbReference type="Proteomes" id="UP001231370">
    <property type="component" value="Unassembled WGS sequence"/>
</dbReference>
<dbReference type="InterPro" id="IPR008271">
    <property type="entry name" value="Ser/Thr_kinase_AS"/>
</dbReference>
<comment type="similarity">
    <text evidence="1">Belongs to the protein kinase superfamily. NEK Ser/Thr protein kinase family. NIMA subfamily.</text>
</comment>
<name>A0ABT7BHN1_9CYAN</name>
<evidence type="ECO:0000256" key="7">
    <source>
        <dbReference type="PROSITE-ProRule" id="PRU10141"/>
    </source>
</evidence>
<accession>A0ABT7BHN1</accession>
<dbReference type="SUPFAM" id="SSF49879">
    <property type="entry name" value="SMAD/FHA domain"/>
    <property type="match status" value="1"/>
</dbReference>
<dbReference type="InterPro" id="IPR008984">
    <property type="entry name" value="SMAD_FHA_dom_sf"/>
</dbReference>
<dbReference type="GO" id="GO:0016301">
    <property type="term" value="F:kinase activity"/>
    <property type="evidence" value="ECO:0007669"/>
    <property type="project" value="UniProtKB-KW"/>
</dbReference>
<reference evidence="10 11" key="1">
    <citation type="submission" date="2023-01" db="EMBL/GenBank/DDBJ databases">
        <title>Novel diversity within Roseofilum (Cyanobacteria; Desertifilaceae) from marine benthic mats with descriptions of four novel species.</title>
        <authorList>
            <person name="Wang Y."/>
            <person name="Berthold D.E."/>
            <person name="Hu J."/>
            <person name="Lefler F.W."/>
            <person name="Laughinghouse H.D. IV."/>
        </authorList>
    </citation>
    <scope>NUCLEOTIDE SEQUENCE [LARGE SCALE GENOMIC DNA]</scope>
    <source>
        <strain evidence="10 11">BLCC-M91</strain>
    </source>
</reference>
<dbReference type="SMART" id="SM00240">
    <property type="entry name" value="FHA"/>
    <property type="match status" value="1"/>
</dbReference>
<dbReference type="InterPro" id="IPR050660">
    <property type="entry name" value="NEK_Ser/Thr_kinase"/>
</dbReference>
<dbReference type="PANTHER" id="PTHR43671">
    <property type="entry name" value="SERINE/THREONINE-PROTEIN KINASE NEK"/>
    <property type="match status" value="1"/>
</dbReference>
<sequence length="400" mass="44643">MADTLAVTVGGIIPVEISGIQKVELLELLGVGGFGSVWKVKDCASNTLYVLKIIMGLKEGSIMVERVRLEASVKIPSPHIVPVVGLREWDSHTFLILFAYSPGKSLDQFITEAGLTARQKRTIFADILKGVSAAHNHNIIHRDLKPANILIESDGKVKIIDFGISKFRGKDITATGEFLGTPHYAAPELLVYGSNVADARVDIYALGHLLYELSMGEHFWQHKGWNKLEDFVNYVNKHPGLVDGIELHDFGCAFHPEAKNILAKMIKIDPEQRYQSVDNILENWGYSVENPELPSGLNFEYPLLIVESISNRDARTFVNIQPGKTLVLGRTEIAGADSSISRQHLEFSRQSNTYFVRDKGSKNGTLLRGKQLGEIRQQLRHGDRLKVGDVFLHFCFSRSR</sequence>
<evidence type="ECO:0000256" key="3">
    <source>
        <dbReference type="ARBA" id="ARBA00022679"/>
    </source>
</evidence>
<dbReference type="InterPro" id="IPR011009">
    <property type="entry name" value="Kinase-like_dom_sf"/>
</dbReference>
<organism evidence="10 11">
    <name type="scientific">Roseofilum halophilum BLCC-M91</name>
    <dbReference type="NCBI Taxonomy" id="3022259"/>
    <lineage>
        <taxon>Bacteria</taxon>
        <taxon>Bacillati</taxon>
        <taxon>Cyanobacteriota</taxon>
        <taxon>Cyanophyceae</taxon>
        <taxon>Desertifilales</taxon>
        <taxon>Desertifilaceae</taxon>
        <taxon>Roseofilum</taxon>
        <taxon>Roseofilum halophilum</taxon>
    </lineage>
</organism>
<keyword evidence="6 7" id="KW-0067">ATP-binding</keyword>
<dbReference type="PROSITE" id="PS00107">
    <property type="entry name" value="PROTEIN_KINASE_ATP"/>
    <property type="match status" value="1"/>
</dbReference>
<dbReference type="EC" id="2.7.11.1" evidence="2"/>
<dbReference type="InterPro" id="IPR000719">
    <property type="entry name" value="Prot_kinase_dom"/>
</dbReference>
<proteinExistence type="inferred from homology"/>
<comment type="caution">
    <text evidence="10">The sequence shown here is derived from an EMBL/GenBank/DDBJ whole genome shotgun (WGS) entry which is preliminary data.</text>
</comment>
<dbReference type="Gene3D" id="2.60.200.20">
    <property type="match status" value="1"/>
</dbReference>
<dbReference type="Pfam" id="PF00069">
    <property type="entry name" value="Pkinase"/>
    <property type="match status" value="1"/>
</dbReference>
<dbReference type="CDD" id="cd00060">
    <property type="entry name" value="FHA"/>
    <property type="match status" value="1"/>
</dbReference>
<evidence type="ECO:0000256" key="1">
    <source>
        <dbReference type="ARBA" id="ARBA00010886"/>
    </source>
</evidence>
<dbReference type="InterPro" id="IPR000253">
    <property type="entry name" value="FHA_dom"/>
</dbReference>
<dbReference type="Pfam" id="PF00498">
    <property type="entry name" value="FHA"/>
    <property type="match status" value="1"/>
</dbReference>
<dbReference type="PROSITE" id="PS50011">
    <property type="entry name" value="PROTEIN_KINASE_DOM"/>
    <property type="match status" value="1"/>
</dbReference>
<dbReference type="CDD" id="cd14014">
    <property type="entry name" value="STKc_PknB_like"/>
    <property type="match status" value="1"/>
</dbReference>
<dbReference type="EMBL" id="JAQPOK010000063">
    <property type="protein sequence ID" value="MDJ1178692.1"/>
    <property type="molecule type" value="Genomic_DNA"/>
</dbReference>
<feature type="binding site" evidence="7">
    <location>
        <position position="52"/>
    </location>
    <ligand>
        <name>ATP</name>
        <dbReference type="ChEBI" id="CHEBI:30616"/>
    </ligand>
</feature>
<dbReference type="InterPro" id="IPR017441">
    <property type="entry name" value="Protein_kinase_ATP_BS"/>
</dbReference>
<gene>
    <name evidence="10" type="ORF">PJF56_07445</name>
</gene>
<evidence type="ECO:0000256" key="5">
    <source>
        <dbReference type="ARBA" id="ARBA00022777"/>
    </source>
</evidence>
<evidence type="ECO:0000256" key="6">
    <source>
        <dbReference type="ARBA" id="ARBA00022840"/>
    </source>
</evidence>
<keyword evidence="5 10" id="KW-0418">Kinase</keyword>
<feature type="domain" description="FHA" evidence="8">
    <location>
        <begin position="320"/>
        <end position="372"/>
    </location>
</feature>
<keyword evidence="3" id="KW-0808">Transferase</keyword>
<evidence type="ECO:0000256" key="4">
    <source>
        <dbReference type="ARBA" id="ARBA00022741"/>
    </source>
</evidence>
<dbReference type="Gene3D" id="1.10.510.10">
    <property type="entry name" value="Transferase(Phosphotransferase) domain 1"/>
    <property type="match status" value="1"/>
</dbReference>
<evidence type="ECO:0000313" key="11">
    <source>
        <dbReference type="Proteomes" id="UP001231370"/>
    </source>
</evidence>
<evidence type="ECO:0000259" key="8">
    <source>
        <dbReference type="PROSITE" id="PS50006"/>
    </source>
</evidence>
<dbReference type="PROSITE" id="PS50006">
    <property type="entry name" value="FHA_DOMAIN"/>
    <property type="match status" value="1"/>
</dbReference>
<keyword evidence="4 7" id="KW-0547">Nucleotide-binding</keyword>
<evidence type="ECO:0000259" key="9">
    <source>
        <dbReference type="PROSITE" id="PS50011"/>
    </source>
</evidence>
<dbReference type="PANTHER" id="PTHR43671:SF13">
    <property type="entry name" value="SERINE_THREONINE-PROTEIN KINASE NEK2"/>
    <property type="match status" value="1"/>
</dbReference>
<dbReference type="PROSITE" id="PS00108">
    <property type="entry name" value="PROTEIN_KINASE_ST"/>
    <property type="match status" value="1"/>
</dbReference>